<evidence type="ECO:0000256" key="1">
    <source>
        <dbReference type="SAM" id="Coils"/>
    </source>
</evidence>
<proteinExistence type="predicted"/>
<reference evidence="4" key="2">
    <citation type="journal article" date="2014" name="PLoS ONE">
        <title>Genome and Transcriptome Analysis of the Fungal Pathogen Fusarium oxysporum f. sp. cubense Causing Banana Vascular Wilt Disease.</title>
        <authorList>
            <person name="Guo L."/>
            <person name="Han L."/>
            <person name="Yang L."/>
            <person name="Zeng H."/>
            <person name="Fan D."/>
            <person name="Zhu Y."/>
            <person name="Feng Y."/>
            <person name="Wang G."/>
            <person name="Peng C."/>
            <person name="Jiang X."/>
            <person name="Zhou D."/>
            <person name="Ni P."/>
            <person name="Liang C."/>
            <person name="Liu L."/>
            <person name="Wang J."/>
            <person name="Mao C."/>
            <person name="Fang X."/>
            <person name="Peng M."/>
            <person name="Huang J."/>
        </authorList>
    </citation>
    <scope>NUCLEOTIDE SEQUENCE [LARGE SCALE GENOMIC DNA]</scope>
    <source>
        <strain evidence="4">race 4</strain>
    </source>
</reference>
<feature type="region of interest" description="Disordered" evidence="2">
    <location>
        <begin position="727"/>
        <end position="751"/>
    </location>
</feature>
<reference evidence="4" key="1">
    <citation type="submission" date="2012-09" db="EMBL/GenBank/DDBJ databases">
        <title>Genome sequencing and comparative transcriptomics of race 1 and race 4 of banana pathogen: Fusarium oxysporum f. sp. cubense.</title>
        <authorList>
            <person name="Fang X."/>
            <person name="Huang J."/>
        </authorList>
    </citation>
    <scope>NUCLEOTIDE SEQUENCE [LARGE SCALE GENOMIC DNA]</scope>
    <source>
        <strain evidence="4">race 4</strain>
    </source>
</reference>
<evidence type="ECO:0000313" key="3">
    <source>
        <dbReference type="EMBL" id="EMT67920.1"/>
    </source>
</evidence>
<sequence>MACLCGCINQLIDNFDPKTAAGLASGLNKHLEAIRSILARNKSLAKEVRYQIIPSNQRTAKILSLHSIDLLKIERLHSVFKDDVKGFWVASGDALHQELRRRIACITIFLRSKVDDDAWASYDVANLIQGRTLSELRYAGSKYIKIARRLGGIGSILWLPLEIPASTYERYLNMDDAEAFDHIQNLGSDAPDLNLFVQRLITAQLDDPSLVLSHRNLLLEYGDCISPSEQGLLLLHALGGNDIPLDLLKSAKIPMRRWTNEGEIQSITASDFGFNAEIIRLLSSDERLEELSQRPEVTQQALEDGTIVWSLSPEAQEELSHRLTPQTTEDWATTALKLLCFACPPCYEGKVNWYAQALPLKKAIWNLLDKATNQKRLPSSLRACVIEALLFFCERDLFSIRFAAVERAKSLLRKNMSFYYQASVTLFDSIISRIDGNFQRSEALIVDFLAADHEGNTRSDNALRGRLHISNIENKIHRYDKEVASTIYNWEGIHPLSTFEIEVTRRLQGVAAKFFHSIGDFKTTRASLEQHLWLNSTMPIRPNTRLLIVTRLAEIHCELHEYEKALEIIQVELDGMTARKGRPFRRLSMARAEGYIGLGRLDDATTVLQELISVEPPELDDLNDQVLRVRRLFLSARIHHEGNNFPEALQHWQLTGQMIESLGIFKSRHGWTLAIVHLSMAHAHIALGNEELARQAWNAGVEIAMRERFEMMQGAIVNAQKDVISNTRPAKTKVTASSEPSPSGTTKSTLRKSAPGIQNTIYWFLKKGHHDLPVWGHEIETTHLLDVLPGPLICEEELFVSDSATGSHYRKGNRKNKGAERVGAIQVHVSFLRGEGLITPEEAPTNKAGKEVGARNYKITLKMRIKVIGRDLECRVNFLHQRQLLYHLVPQHLNMSSSSDDGVDPVDLASNIGTWVAAGVAIIALVGVVGPYLALQASMSDKNRAMNAVQDQQQKYVSRGFRLTRGLRVFRRIDVPNLAPGYITNEPDTAPLIPPLSAALGRWGFRTRDYLPWNTGWAKIAELTESYQVRDGVSNRQVDLGVPKTGGTLEVVNSRTALVVNKHWILILGLLGRYGDRIDKGILQRKGIRRNFDGERASIRLFALPRKAKQRESDFPFEWARKKETHSSIRRGGSSSRDSASSRSWSDSDPDSDGNVMASPAYGSNQQNRPWERELPAKSADISLDGPWVRYSNPSQDYFCLFRRRDLEKTLRLLLTIEWDNWGFLIWKDRFWLSILRRTTSILKINEICGSEFGQAFGLASHSQIFDWKHSEKFYPQKLADQLLFDQFLTDYLDTYDLLPLRLSLGVLYILDKQLRENTLKVYANLCNNGENNNPRSQARIKYLESALEEVEAKHRFQKDMHKNDETPFMNKKMAGITDSESVEEVYTHMSIRALDTETLDRFDIVYEPADDALYRITGYIAPWEQEILFQHTSIRRELYQLKSRMIGGVLEYTYKTRELKWYSDKTSMMDYSTWELTPQDVIITEEKLSTWIEEKDMVMVALTVETTLYV</sequence>
<dbReference type="EMBL" id="KB726554">
    <property type="protein sequence ID" value="EMT67920.1"/>
    <property type="molecule type" value="Genomic_DNA"/>
</dbReference>
<dbReference type="SUPFAM" id="SSF48452">
    <property type="entry name" value="TPR-like"/>
    <property type="match status" value="1"/>
</dbReference>
<feature type="compositionally biased region" description="Polar residues" evidence="2">
    <location>
        <begin position="727"/>
        <end position="748"/>
    </location>
</feature>
<dbReference type="STRING" id="1229665.N1S078"/>
<keyword evidence="4" id="KW-1185">Reference proteome</keyword>
<name>N1S078_FUSC4</name>
<feature type="coiled-coil region" evidence="1">
    <location>
        <begin position="552"/>
        <end position="579"/>
    </location>
</feature>
<feature type="compositionally biased region" description="Low complexity" evidence="2">
    <location>
        <begin position="1130"/>
        <end position="1147"/>
    </location>
</feature>
<evidence type="ECO:0000313" key="4">
    <source>
        <dbReference type="Proteomes" id="UP000016929"/>
    </source>
</evidence>
<dbReference type="Proteomes" id="UP000016929">
    <property type="component" value="Unassembled WGS sequence"/>
</dbReference>
<protein>
    <submittedName>
        <fullName evidence="3">Uncharacterized protein</fullName>
    </submittedName>
</protein>
<accession>N1S078</accession>
<organism evidence="3 4">
    <name type="scientific">Fusarium oxysporum f. sp. cubense (strain race 4)</name>
    <name type="common">Panama disease fungus</name>
    <dbReference type="NCBI Taxonomy" id="2502994"/>
    <lineage>
        <taxon>Eukaryota</taxon>
        <taxon>Fungi</taxon>
        <taxon>Dikarya</taxon>
        <taxon>Ascomycota</taxon>
        <taxon>Pezizomycotina</taxon>
        <taxon>Sordariomycetes</taxon>
        <taxon>Hypocreomycetidae</taxon>
        <taxon>Hypocreales</taxon>
        <taxon>Nectriaceae</taxon>
        <taxon>Fusarium</taxon>
        <taxon>Fusarium oxysporum species complex</taxon>
    </lineage>
</organism>
<dbReference type="OrthoDB" id="3946009at2759"/>
<dbReference type="HOGENOM" id="CLU_248173_0_0_1"/>
<gene>
    <name evidence="3" type="ORF">FOC4_g10012316</name>
</gene>
<dbReference type="InterPro" id="IPR011990">
    <property type="entry name" value="TPR-like_helical_dom_sf"/>
</dbReference>
<evidence type="ECO:0000256" key="2">
    <source>
        <dbReference type="SAM" id="MobiDB-lite"/>
    </source>
</evidence>
<feature type="region of interest" description="Disordered" evidence="2">
    <location>
        <begin position="1126"/>
        <end position="1170"/>
    </location>
</feature>
<keyword evidence="1" id="KW-0175">Coiled coil</keyword>
<dbReference type="Gene3D" id="1.25.40.10">
    <property type="entry name" value="Tetratricopeptide repeat domain"/>
    <property type="match status" value="1"/>
</dbReference>